<comment type="caution">
    <text evidence="6">The sequence shown here is derived from an EMBL/GenBank/DDBJ whole genome shotgun (WGS) entry which is preliminary data.</text>
</comment>
<dbReference type="PANTHER" id="PTHR39181">
    <property type="entry name" value="TYROSINE-PROTEIN PHOSPHATASE YWQE"/>
    <property type="match status" value="1"/>
</dbReference>
<accession>A0AB36TED3</accession>
<sequence length="258" mass="29519">MIVDIHCHVLDDIDDGPKTLVEALSLCRMLQTRGIDKVIATPHFIGDYDSKVTPKSVKEKIDILNKEMKKQHIKLEIYSGMEVFASNDTVDRLEKGEILTLNNSRYVLIEFSFENIPKYMSELLFSMQLKGYVPIIAHPERYNIRYRKSGIIKKAVENGALLQVNSGSIMGVHGSEVRDEATRLLKSGMVHLVATDAHGDRRPIYSVMEIQKKLTEICGTENMKKFLYINPQRVFEDKDVEQTSVVKKSFSIFSFFKK</sequence>
<gene>
    <name evidence="6" type="ORF">M972_11929</name>
</gene>
<dbReference type="PANTHER" id="PTHR39181:SF1">
    <property type="entry name" value="TYROSINE-PROTEIN PHOSPHATASE YWQE"/>
    <property type="match status" value="1"/>
</dbReference>
<dbReference type="EC" id="3.1.3.48" evidence="2"/>
<evidence type="ECO:0000256" key="1">
    <source>
        <dbReference type="ARBA" id="ARBA00005750"/>
    </source>
</evidence>
<evidence type="ECO:0000256" key="2">
    <source>
        <dbReference type="ARBA" id="ARBA00013064"/>
    </source>
</evidence>
<dbReference type="InterPro" id="IPR016667">
    <property type="entry name" value="Caps_polysacc_synth_CpsB/CapC"/>
</dbReference>
<reference evidence="6 7" key="1">
    <citation type="submission" date="2017-09" db="EMBL/GenBank/DDBJ databases">
        <title>Evaluation of Pacific Biosciences Sequencing Technology to Finishing C. thermocellum Genome Sequences.</title>
        <authorList>
            <person name="Brown S."/>
        </authorList>
    </citation>
    <scope>NUCLEOTIDE SEQUENCE [LARGE SCALE GENOMIC DNA]</scope>
    <source>
        <strain evidence="6 7">AD2</strain>
    </source>
</reference>
<dbReference type="RefSeq" id="WP_003517126.1">
    <property type="nucleotide sequence ID" value="NZ_CP013828.1"/>
</dbReference>
<proteinExistence type="inferred from homology"/>
<dbReference type="Pfam" id="PF19567">
    <property type="entry name" value="CpsB_CapC"/>
    <property type="match status" value="1"/>
</dbReference>
<evidence type="ECO:0000256" key="3">
    <source>
        <dbReference type="ARBA" id="ARBA00022801"/>
    </source>
</evidence>
<dbReference type="Gene3D" id="3.20.20.140">
    <property type="entry name" value="Metal-dependent hydrolases"/>
    <property type="match status" value="1"/>
</dbReference>
<evidence type="ECO:0000256" key="4">
    <source>
        <dbReference type="ARBA" id="ARBA00022912"/>
    </source>
</evidence>
<comment type="similarity">
    <text evidence="1">Belongs to the metallo-dependent hydrolases superfamily. CpsB/CapC family.</text>
</comment>
<keyword evidence="3" id="KW-0378">Hydrolase</keyword>
<comment type="catalytic activity">
    <reaction evidence="5">
        <text>O-phospho-L-tyrosyl-[protein] + H2O = L-tyrosyl-[protein] + phosphate</text>
        <dbReference type="Rhea" id="RHEA:10684"/>
        <dbReference type="Rhea" id="RHEA-COMP:10136"/>
        <dbReference type="Rhea" id="RHEA-COMP:20101"/>
        <dbReference type="ChEBI" id="CHEBI:15377"/>
        <dbReference type="ChEBI" id="CHEBI:43474"/>
        <dbReference type="ChEBI" id="CHEBI:46858"/>
        <dbReference type="ChEBI" id="CHEBI:61978"/>
        <dbReference type="EC" id="3.1.3.48"/>
    </reaction>
</comment>
<keyword evidence="4" id="KW-0904">Protein phosphatase</keyword>
<dbReference type="EMBL" id="PDBW01000001">
    <property type="protein sequence ID" value="PFH02163.1"/>
    <property type="molecule type" value="Genomic_DNA"/>
</dbReference>
<evidence type="ECO:0000313" key="6">
    <source>
        <dbReference type="EMBL" id="PFH02163.1"/>
    </source>
</evidence>
<organism evidence="6 7">
    <name type="scientific">Acetivibrio thermocellus AD2</name>
    <dbReference type="NCBI Taxonomy" id="1138384"/>
    <lineage>
        <taxon>Bacteria</taxon>
        <taxon>Bacillati</taxon>
        <taxon>Bacillota</taxon>
        <taxon>Clostridia</taxon>
        <taxon>Eubacteriales</taxon>
        <taxon>Oscillospiraceae</taxon>
        <taxon>Acetivibrio</taxon>
    </lineage>
</organism>
<evidence type="ECO:0000256" key="5">
    <source>
        <dbReference type="ARBA" id="ARBA00051722"/>
    </source>
</evidence>
<dbReference type="GO" id="GO:0004725">
    <property type="term" value="F:protein tyrosine phosphatase activity"/>
    <property type="evidence" value="ECO:0007669"/>
    <property type="project" value="UniProtKB-EC"/>
</dbReference>
<name>A0AB36TED3_ACETH</name>
<dbReference type="GO" id="GO:0030145">
    <property type="term" value="F:manganese ion binding"/>
    <property type="evidence" value="ECO:0007669"/>
    <property type="project" value="InterPro"/>
</dbReference>
<protein>
    <recommendedName>
        <fullName evidence="2">protein-tyrosine-phosphatase</fullName>
        <ecNumber evidence="2">3.1.3.48</ecNumber>
    </recommendedName>
</protein>
<dbReference type="InterPro" id="IPR016195">
    <property type="entry name" value="Pol/histidinol_Pase-like"/>
</dbReference>
<dbReference type="Proteomes" id="UP000223596">
    <property type="component" value="Unassembled WGS sequence"/>
</dbReference>
<dbReference type="SUPFAM" id="SSF89550">
    <property type="entry name" value="PHP domain-like"/>
    <property type="match status" value="1"/>
</dbReference>
<dbReference type="PIRSF" id="PIRSF016557">
    <property type="entry name" value="Caps_synth_CpsB"/>
    <property type="match status" value="1"/>
</dbReference>
<evidence type="ECO:0000313" key="7">
    <source>
        <dbReference type="Proteomes" id="UP000223596"/>
    </source>
</evidence>
<dbReference type="AlphaFoldDB" id="A0AB36TED3"/>